<dbReference type="OrthoDB" id="70250at2759"/>
<dbReference type="PANTHER" id="PTHR47555">
    <property type="entry name" value="N-ACETYLGLUCOSAMINYL TRANSFERASE COMPONENT FAMILY PROTEIN / GPI1 FAMILY PROTEIN"/>
    <property type="match status" value="1"/>
</dbReference>
<evidence type="ECO:0000313" key="1">
    <source>
        <dbReference type="EMBL" id="VFQ97419.1"/>
    </source>
</evidence>
<dbReference type="Proteomes" id="UP000595140">
    <property type="component" value="Unassembled WGS sequence"/>
</dbReference>
<dbReference type="PANTHER" id="PTHR47555:SF2">
    <property type="entry name" value="N-ACETYLGLUCOSAMINYL TRANSFERASE COMPONENT FAMILY PROTEIN _ GPI1 FAMILY PROTEIN"/>
    <property type="match status" value="1"/>
</dbReference>
<proteinExistence type="predicted"/>
<gene>
    <name evidence="1" type="ORF">CCAM_LOCUS39195</name>
</gene>
<dbReference type="AlphaFoldDB" id="A0A484N952"/>
<protein>
    <submittedName>
        <fullName evidence="1">Uncharacterized protein</fullName>
    </submittedName>
</protein>
<sequence>MVVVSFLRSNYLSLREVVWPHYRCVFSVVSRSSMASSAYGILTGKRVTYSLGASGLPMKLPWMVIPYKAYWRLSRDGILACREN</sequence>
<name>A0A484N952_9ASTE</name>
<organism evidence="1 2">
    <name type="scientific">Cuscuta campestris</name>
    <dbReference type="NCBI Taxonomy" id="132261"/>
    <lineage>
        <taxon>Eukaryota</taxon>
        <taxon>Viridiplantae</taxon>
        <taxon>Streptophyta</taxon>
        <taxon>Embryophyta</taxon>
        <taxon>Tracheophyta</taxon>
        <taxon>Spermatophyta</taxon>
        <taxon>Magnoliopsida</taxon>
        <taxon>eudicotyledons</taxon>
        <taxon>Gunneridae</taxon>
        <taxon>Pentapetalae</taxon>
        <taxon>asterids</taxon>
        <taxon>lamiids</taxon>
        <taxon>Solanales</taxon>
        <taxon>Convolvulaceae</taxon>
        <taxon>Cuscuteae</taxon>
        <taxon>Cuscuta</taxon>
        <taxon>Cuscuta subgen. Grammica</taxon>
        <taxon>Cuscuta sect. Cleistogrammica</taxon>
    </lineage>
</organism>
<accession>A0A484N952</accession>
<reference evidence="1 2" key="1">
    <citation type="submission" date="2018-04" db="EMBL/GenBank/DDBJ databases">
        <authorList>
            <person name="Vogel A."/>
        </authorList>
    </citation>
    <scope>NUCLEOTIDE SEQUENCE [LARGE SCALE GENOMIC DNA]</scope>
</reference>
<dbReference type="EMBL" id="OOIL02006544">
    <property type="protein sequence ID" value="VFQ97419.1"/>
    <property type="molecule type" value="Genomic_DNA"/>
</dbReference>
<evidence type="ECO:0000313" key="2">
    <source>
        <dbReference type="Proteomes" id="UP000595140"/>
    </source>
</evidence>
<keyword evidence="2" id="KW-1185">Reference proteome</keyword>